<comment type="catalytic activity">
    <reaction evidence="10">
        <text>N(2)-acetyl-L-ornithine + L-glutamate = N-acetyl-L-glutamate + L-ornithine</text>
        <dbReference type="Rhea" id="RHEA:15349"/>
        <dbReference type="ChEBI" id="CHEBI:29985"/>
        <dbReference type="ChEBI" id="CHEBI:44337"/>
        <dbReference type="ChEBI" id="CHEBI:46911"/>
        <dbReference type="ChEBI" id="CHEBI:57805"/>
        <dbReference type="EC" id="2.3.1.35"/>
    </reaction>
</comment>
<dbReference type="NCBIfam" id="NF003802">
    <property type="entry name" value="PRK05388.1"/>
    <property type="match status" value="1"/>
</dbReference>
<evidence type="ECO:0000256" key="6">
    <source>
        <dbReference type="ARBA" id="ARBA00022605"/>
    </source>
</evidence>
<feature type="binding site" evidence="10">
    <location>
        <position position="190"/>
    </location>
    <ligand>
        <name>substrate</name>
    </ligand>
</feature>
<feature type="site" description="Involved in the stabilization of negative charge on the oxyanion by the formation of the oxyanion hole" evidence="10">
    <location>
        <position position="114"/>
    </location>
</feature>
<keyword evidence="4 10" id="KW-0963">Cytoplasm</keyword>
<dbReference type="GO" id="GO:0005737">
    <property type="term" value="C:cytoplasm"/>
    <property type="evidence" value="ECO:0007669"/>
    <property type="project" value="UniProtKB-SubCell"/>
</dbReference>
<feature type="binding site" evidence="10">
    <location>
        <position position="397"/>
    </location>
    <ligand>
        <name>substrate</name>
    </ligand>
</feature>
<comment type="similarity">
    <text evidence="2 10">Belongs to the ArgJ family.</text>
</comment>
<dbReference type="GO" id="GO:0004358">
    <property type="term" value="F:L-glutamate N-acetyltransferase activity, acting on acetyl-L-ornithine as donor"/>
    <property type="evidence" value="ECO:0007669"/>
    <property type="project" value="UniProtKB-UniRule"/>
</dbReference>
<dbReference type="FunFam" id="3.10.20.340:FF:000003">
    <property type="entry name" value="Arginine biosynthesis bifunctional protein ArgJ"/>
    <property type="match status" value="1"/>
</dbReference>
<keyword evidence="8 10" id="KW-0068">Autocatalytic cleavage</keyword>
<dbReference type="InterPro" id="IPR002813">
    <property type="entry name" value="Arg_biosynth_ArgJ"/>
</dbReference>
<dbReference type="EC" id="2.3.1.35" evidence="10"/>
<name>A0AAU7CD56_9BACT</name>
<proteinExistence type="inferred from homology"/>
<feature type="binding site" evidence="10">
    <location>
        <position position="179"/>
    </location>
    <ligand>
        <name>substrate</name>
    </ligand>
</feature>
<keyword evidence="9 10" id="KW-0012">Acyltransferase</keyword>
<feature type="binding site" evidence="10">
    <location>
        <position position="153"/>
    </location>
    <ligand>
        <name>substrate</name>
    </ligand>
</feature>
<comment type="pathway">
    <text evidence="10">Amino-acid biosynthesis; L-arginine biosynthesis; L-ornithine and N-acetyl-L-glutamate from L-glutamate and N(2)-acetyl-L-ornithine (cyclic): step 1/1.</text>
</comment>
<dbReference type="GO" id="GO:0006592">
    <property type="term" value="P:ornithine biosynthetic process"/>
    <property type="evidence" value="ECO:0007669"/>
    <property type="project" value="TreeGrafter"/>
</dbReference>
<feature type="active site" description="Nucleophile" evidence="10">
    <location>
        <position position="190"/>
    </location>
</feature>
<dbReference type="InterPro" id="IPR042195">
    <property type="entry name" value="ArgJ_beta_C"/>
</dbReference>
<comment type="catalytic activity">
    <reaction evidence="10">
        <text>L-glutamate + acetyl-CoA = N-acetyl-L-glutamate + CoA + H(+)</text>
        <dbReference type="Rhea" id="RHEA:24292"/>
        <dbReference type="ChEBI" id="CHEBI:15378"/>
        <dbReference type="ChEBI" id="CHEBI:29985"/>
        <dbReference type="ChEBI" id="CHEBI:44337"/>
        <dbReference type="ChEBI" id="CHEBI:57287"/>
        <dbReference type="ChEBI" id="CHEBI:57288"/>
        <dbReference type="EC" id="2.3.1.1"/>
    </reaction>
</comment>
<keyword evidence="7 10" id="KW-0808">Transferase</keyword>
<reference evidence="11" key="1">
    <citation type="submission" date="2024-05" db="EMBL/GenBank/DDBJ databases">
        <title>Planctomycetes of the genus Singulisphaera possess chitinolytic capabilities.</title>
        <authorList>
            <person name="Ivanova A."/>
        </authorList>
    </citation>
    <scope>NUCLEOTIDE SEQUENCE</scope>
    <source>
        <strain evidence="11">Ch08T</strain>
    </source>
</reference>
<dbReference type="CDD" id="cd02152">
    <property type="entry name" value="OAT"/>
    <property type="match status" value="1"/>
</dbReference>
<dbReference type="NCBIfam" id="TIGR00120">
    <property type="entry name" value="ArgJ"/>
    <property type="match status" value="1"/>
</dbReference>
<evidence type="ECO:0000256" key="5">
    <source>
        <dbReference type="ARBA" id="ARBA00022571"/>
    </source>
</evidence>
<dbReference type="HAMAP" id="MF_01106">
    <property type="entry name" value="ArgJ"/>
    <property type="match status" value="1"/>
</dbReference>
<feature type="binding site" evidence="10">
    <location>
        <position position="274"/>
    </location>
    <ligand>
        <name>substrate</name>
    </ligand>
</feature>
<dbReference type="Pfam" id="PF01960">
    <property type="entry name" value="ArgJ"/>
    <property type="match status" value="1"/>
</dbReference>
<dbReference type="PANTHER" id="PTHR23100:SF0">
    <property type="entry name" value="ARGININE BIOSYNTHESIS BIFUNCTIONAL PROTEIN ARGJ, MITOCHONDRIAL"/>
    <property type="match status" value="1"/>
</dbReference>
<evidence type="ECO:0000256" key="10">
    <source>
        <dbReference type="HAMAP-Rule" id="MF_01106"/>
    </source>
</evidence>
<dbReference type="RefSeq" id="WP_406695739.1">
    <property type="nucleotide sequence ID" value="NZ_CP155447.1"/>
</dbReference>
<evidence type="ECO:0000256" key="8">
    <source>
        <dbReference type="ARBA" id="ARBA00022813"/>
    </source>
</evidence>
<dbReference type="FunFam" id="3.60.70.12:FF:000001">
    <property type="entry name" value="Arginine biosynthesis bifunctional protein ArgJ, chloroplastic"/>
    <property type="match status" value="1"/>
</dbReference>
<dbReference type="GO" id="GO:0006526">
    <property type="term" value="P:L-arginine biosynthetic process"/>
    <property type="evidence" value="ECO:0007669"/>
    <property type="project" value="UniProtKB-UniRule"/>
</dbReference>
<comment type="function">
    <text evidence="10">Catalyzes two activities which are involved in the cyclic version of arginine biosynthesis: the synthesis of N-acetylglutamate from glutamate and acetyl-CoA as the acetyl donor, and of ornithine by transacetylation between N(2)-acetylornithine and glutamate.</text>
</comment>
<evidence type="ECO:0000256" key="1">
    <source>
        <dbReference type="ARBA" id="ARBA00004496"/>
    </source>
</evidence>
<accession>A0AAU7CD56</accession>
<evidence type="ECO:0000313" key="11">
    <source>
        <dbReference type="EMBL" id="XBH02998.1"/>
    </source>
</evidence>
<evidence type="ECO:0000256" key="4">
    <source>
        <dbReference type="ARBA" id="ARBA00022490"/>
    </source>
</evidence>
<sequence length="402" mass="42050">MSSDSESKLEIPAGFRTAAVKAGIKPSGGLDLAVLVSDRPCAAAGTFTTNRVCAAPVRWDQALVPSDAIRAIVVNAGNANAATGVQGEANAAATADFAAKQLACLPQHVLVASTGVIGHQLPMDNLRDGLARALASLSAEPEQFAEASKAIMTTDTRPKVVSHRLELDGRSTALLGLAKGAAMIGPRMATMLAFLVTDAHVAPADLQAILSEAVESTFNCISVEGHTSTNDTVLLLANGAAGGEPLQGDSLAKFAATVHSTCQTLARMIPEDGEGATHLITIDVEGARDREEARTIARAVADSPLVKTAVAGADPNWGRIVSAAGYSGVPFEERELSLWLNDTPLYRDGVPLNFDAAAVSAHLRAERETKIRLTLQRGSGSIRFWTCDLTAEYVRLNADYTT</sequence>
<dbReference type="EC" id="2.3.1.1" evidence="10"/>
<organism evidence="11">
    <name type="scientific">Singulisphaera sp. Ch08</name>
    <dbReference type="NCBI Taxonomy" id="3120278"/>
    <lineage>
        <taxon>Bacteria</taxon>
        <taxon>Pseudomonadati</taxon>
        <taxon>Planctomycetota</taxon>
        <taxon>Planctomycetia</taxon>
        <taxon>Isosphaerales</taxon>
        <taxon>Isosphaeraceae</taxon>
        <taxon>Singulisphaera</taxon>
    </lineage>
</organism>
<evidence type="ECO:0000256" key="2">
    <source>
        <dbReference type="ARBA" id="ARBA00006774"/>
    </source>
</evidence>
<dbReference type="GO" id="GO:0004042">
    <property type="term" value="F:L-glutamate N-acetyltransferase activity"/>
    <property type="evidence" value="ECO:0007669"/>
    <property type="project" value="UniProtKB-UniRule"/>
</dbReference>
<evidence type="ECO:0000256" key="7">
    <source>
        <dbReference type="ARBA" id="ARBA00022679"/>
    </source>
</evidence>
<comment type="pathway">
    <text evidence="10">Amino-acid biosynthesis; L-arginine biosynthesis; N(2)-acetyl-L-ornithine from L-glutamate: step 1/4.</text>
</comment>
<feature type="chain" id="PRO_5043065306" description="Arginine biosynthesis bifunctional protein ArgJ beta chain" evidence="10">
    <location>
        <begin position="190"/>
        <end position="402"/>
    </location>
</feature>
<dbReference type="AlphaFoldDB" id="A0AAU7CD56"/>
<comment type="subunit">
    <text evidence="3 10">Heterotetramer of two alpha and two beta chains.</text>
</comment>
<comment type="subcellular location">
    <subcellularLocation>
        <location evidence="1 10">Cytoplasm</location>
    </subcellularLocation>
</comment>
<dbReference type="PANTHER" id="PTHR23100">
    <property type="entry name" value="ARGININE BIOSYNTHESIS BIFUNCTIONAL PROTEIN ARGJ"/>
    <property type="match status" value="1"/>
</dbReference>
<gene>
    <name evidence="10 11" type="primary">argJ</name>
    <name evidence="11" type="ORF">V5E97_32535</name>
</gene>
<protein>
    <recommendedName>
        <fullName evidence="10">Arginine biosynthesis bifunctional protein ArgJ</fullName>
    </recommendedName>
    <domain>
        <recommendedName>
            <fullName evidence="10">Glutamate N-acetyltransferase</fullName>
            <ecNumber evidence="10">2.3.1.35</ecNumber>
        </recommendedName>
        <alternativeName>
            <fullName evidence="10">Ornithine acetyltransferase</fullName>
            <shortName evidence="10">OATase</shortName>
        </alternativeName>
        <alternativeName>
            <fullName evidence="10">Ornithine transacetylase</fullName>
        </alternativeName>
    </domain>
    <domain>
        <recommendedName>
            <fullName evidence="10">Amino-acid acetyltransferase</fullName>
            <ecNumber evidence="10">2.3.1.1</ecNumber>
        </recommendedName>
        <alternativeName>
            <fullName evidence="10">N-acetylglutamate synthase</fullName>
            <shortName evidence="10">AGSase</shortName>
        </alternativeName>
    </domain>
    <component>
        <recommendedName>
            <fullName evidence="10">Arginine biosynthesis bifunctional protein ArgJ alpha chain</fullName>
        </recommendedName>
    </component>
    <component>
        <recommendedName>
            <fullName evidence="10">Arginine biosynthesis bifunctional protein ArgJ beta chain</fullName>
        </recommendedName>
    </component>
</protein>
<dbReference type="Gene3D" id="3.60.70.12">
    <property type="entry name" value="L-amino peptidase D-ALA esterase/amidase"/>
    <property type="match status" value="1"/>
</dbReference>
<dbReference type="InterPro" id="IPR016117">
    <property type="entry name" value="ArgJ-like_dom_sf"/>
</dbReference>
<feature type="site" description="Involved in the stabilization of negative charge on the oxyanion by the formation of the oxyanion hole" evidence="10">
    <location>
        <position position="115"/>
    </location>
</feature>
<feature type="binding site" evidence="10">
    <location>
        <position position="402"/>
    </location>
    <ligand>
        <name>substrate</name>
    </ligand>
</feature>
<keyword evidence="6 10" id="KW-0028">Amino-acid biosynthesis</keyword>
<keyword evidence="10" id="KW-0511">Multifunctional enzyme</keyword>
<evidence type="ECO:0000256" key="9">
    <source>
        <dbReference type="ARBA" id="ARBA00023315"/>
    </source>
</evidence>
<evidence type="ECO:0000256" key="3">
    <source>
        <dbReference type="ARBA" id="ARBA00011475"/>
    </source>
</evidence>
<dbReference type="Gene3D" id="3.10.20.340">
    <property type="entry name" value="ArgJ beta chain, C-terminal domain"/>
    <property type="match status" value="1"/>
</dbReference>
<dbReference type="SUPFAM" id="SSF56266">
    <property type="entry name" value="DmpA/ArgJ-like"/>
    <property type="match status" value="1"/>
</dbReference>
<dbReference type="EMBL" id="CP155447">
    <property type="protein sequence ID" value="XBH02998.1"/>
    <property type="molecule type" value="Genomic_DNA"/>
</dbReference>
<feature type="site" description="Cleavage; by autolysis" evidence="10">
    <location>
        <begin position="189"/>
        <end position="190"/>
    </location>
</feature>
<feature type="chain" id="PRO_5043065307" description="Arginine biosynthesis bifunctional protein ArgJ alpha chain" evidence="10">
    <location>
        <begin position="1"/>
        <end position="189"/>
    </location>
</feature>
<keyword evidence="5 10" id="KW-0055">Arginine biosynthesis</keyword>